<dbReference type="STRING" id="521013.SAMN04488567_0061"/>
<accession>A0A1G7JZE8</accession>
<keyword evidence="3" id="KW-1185">Reference proteome</keyword>
<organism evidence="2 3">
    <name type="scientific">Limimaricola pyoseonensis</name>
    <dbReference type="NCBI Taxonomy" id="521013"/>
    <lineage>
        <taxon>Bacteria</taxon>
        <taxon>Pseudomonadati</taxon>
        <taxon>Pseudomonadota</taxon>
        <taxon>Alphaproteobacteria</taxon>
        <taxon>Rhodobacterales</taxon>
        <taxon>Paracoccaceae</taxon>
        <taxon>Limimaricola</taxon>
    </lineage>
</organism>
<dbReference type="Proteomes" id="UP000198922">
    <property type="component" value="Unassembled WGS sequence"/>
</dbReference>
<keyword evidence="1" id="KW-0472">Membrane</keyword>
<feature type="transmembrane region" description="Helical" evidence="1">
    <location>
        <begin position="47"/>
        <end position="68"/>
    </location>
</feature>
<dbReference type="Pfam" id="PF05437">
    <property type="entry name" value="AzlD"/>
    <property type="match status" value="1"/>
</dbReference>
<keyword evidence="1" id="KW-0812">Transmembrane</keyword>
<evidence type="ECO:0000313" key="3">
    <source>
        <dbReference type="Proteomes" id="UP000198922"/>
    </source>
</evidence>
<feature type="transmembrane region" description="Helical" evidence="1">
    <location>
        <begin position="80"/>
        <end position="109"/>
    </location>
</feature>
<protein>
    <submittedName>
        <fullName evidence="2">Branched-chain amino acid transport protein</fullName>
    </submittedName>
</protein>
<sequence>MTPDIDIDTATIWTVILVLGAGSFVLRFSFLGMIGAKPLPEWVLRHLRYTAVAVLPGLVAPAVLWPAATGGEPDLARGLAALAVIVVGLVTRNVLAAMAAGAGVLYAVIGATAALAL</sequence>
<evidence type="ECO:0000313" key="2">
    <source>
        <dbReference type="EMBL" id="SDF30250.1"/>
    </source>
</evidence>
<dbReference type="OrthoDB" id="6119856at2"/>
<feature type="transmembrane region" description="Helical" evidence="1">
    <location>
        <begin position="12"/>
        <end position="35"/>
    </location>
</feature>
<dbReference type="EMBL" id="FNAT01000010">
    <property type="protein sequence ID" value="SDF30250.1"/>
    <property type="molecule type" value="Genomic_DNA"/>
</dbReference>
<dbReference type="RefSeq" id="WP_090114718.1">
    <property type="nucleotide sequence ID" value="NZ_FNAT01000010.1"/>
</dbReference>
<keyword evidence="1" id="KW-1133">Transmembrane helix</keyword>
<name>A0A1G7JZE8_9RHOB</name>
<dbReference type="AlphaFoldDB" id="A0A1G7JZE8"/>
<evidence type="ECO:0000256" key="1">
    <source>
        <dbReference type="SAM" id="Phobius"/>
    </source>
</evidence>
<proteinExistence type="predicted"/>
<gene>
    <name evidence="2" type="ORF">SAMN04488567_0061</name>
</gene>
<dbReference type="InterPro" id="IPR008407">
    <property type="entry name" value="Brnchd-chn_aa_trnsp_AzlD"/>
</dbReference>
<reference evidence="3" key="1">
    <citation type="submission" date="2016-10" db="EMBL/GenBank/DDBJ databases">
        <authorList>
            <person name="Varghese N."/>
            <person name="Submissions S."/>
        </authorList>
    </citation>
    <scope>NUCLEOTIDE SEQUENCE [LARGE SCALE GENOMIC DNA]</scope>
    <source>
        <strain evidence="3">DSM 21424</strain>
    </source>
</reference>